<organism evidence="9 10">
    <name type="scientific">Leadbetterella byssophila (strain DSM 17132 / JCM 16389 / KACC 11308 / NBRC 106382 / 4M15)</name>
    <dbReference type="NCBI Taxonomy" id="649349"/>
    <lineage>
        <taxon>Bacteria</taxon>
        <taxon>Pseudomonadati</taxon>
        <taxon>Bacteroidota</taxon>
        <taxon>Cytophagia</taxon>
        <taxon>Cytophagales</taxon>
        <taxon>Leadbetterellaceae</taxon>
        <taxon>Leadbetterella</taxon>
    </lineage>
</organism>
<dbReference type="OrthoDB" id="636214at2"/>
<dbReference type="HOGENOM" id="CLU_015553_1_4_10"/>
<dbReference type="Proteomes" id="UP000007435">
    <property type="component" value="Chromosome"/>
</dbReference>
<keyword evidence="3" id="KW-0732">Signal</keyword>
<dbReference type="PROSITE" id="PS51257">
    <property type="entry name" value="PROKAR_LIPOPROTEIN"/>
    <property type="match status" value="1"/>
</dbReference>
<comment type="subcellular location">
    <subcellularLocation>
        <location evidence="1">Cell outer membrane</location>
    </subcellularLocation>
</comment>
<evidence type="ECO:0000313" key="10">
    <source>
        <dbReference type="Proteomes" id="UP000007435"/>
    </source>
</evidence>
<keyword evidence="4" id="KW-0472">Membrane</keyword>
<sequence length="541" mass="61019">MKNTILYIVLLLGLSSCEKFLTEKAAASFTADFVYNTPDGLEAGVVGLYNIQRSFWENMANNGSNPIVIDAKDDLTLPRGGEISNYGRMIQGTTPENSYVHSDYWKLYYRIMDRANAIIESAEKLQGMSQERKNKVLGEAKFFRANSVFTLFRLFNNIYITTEPTRPDNVAKVITNKSSEADIYALVIADLNDAIQKLDYKTSEPGRITQGMARHLRAEVALWQKDWKEAKFQAEAVINSGAHSLLSSTGLVFKGDLNHSETLWALQFKVLVNGGPNKINFNLMPNYAELMPGSKYTVEQGGRGFGWLTMNNYLRDLLNEDPNDTRIKGSYYIQDYVYNDPATLPAGKVIGEKIVHDTWKEFAPLAADRNAFFIRLNAGCKKYFPDDGNPTVDTQTKNIMMARLAETYLFAAEANLMLGNTGEALAQLNAVRKRAGVKERTTITLQDILDEQARELAFEGRRWYMLKRTGKLYEYIVDHAGYGKRGDLSAENSPGHANTPEDPFPFRSEARTRMRPHMVNWAIPLAEMNLLGKSYPQNDGY</sequence>
<dbReference type="AlphaFoldDB" id="E4RV44"/>
<dbReference type="RefSeq" id="WP_013408965.1">
    <property type="nucleotide sequence ID" value="NC_014655.1"/>
</dbReference>
<keyword evidence="5" id="KW-0998">Cell outer membrane</keyword>
<feature type="region of interest" description="Disordered" evidence="6">
    <location>
        <begin position="487"/>
        <end position="507"/>
    </location>
</feature>
<evidence type="ECO:0000256" key="1">
    <source>
        <dbReference type="ARBA" id="ARBA00004442"/>
    </source>
</evidence>
<evidence type="ECO:0000256" key="4">
    <source>
        <dbReference type="ARBA" id="ARBA00023136"/>
    </source>
</evidence>
<dbReference type="Gene3D" id="1.25.40.390">
    <property type="match status" value="1"/>
</dbReference>
<dbReference type="InterPro" id="IPR033985">
    <property type="entry name" value="SusD-like_N"/>
</dbReference>
<name>E4RV44_LEAB4</name>
<dbReference type="InterPro" id="IPR011990">
    <property type="entry name" value="TPR-like_helical_dom_sf"/>
</dbReference>
<gene>
    <name evidence="9" type="ordered locus">Lbys_2247</name>
</gene>
<keyword evidence="10" id="KW-1185">Reference proteome</keyword>
<comment type="similarity">
    <text evidence="2">Belongs to the SusD family.</text>
</comment>
<evidence type="ECO:0000259" key="8">
    <source>
        <dbReference type="Pfam" id="PF14322"/>
    </source>
</evidence>
<dbReference type="InterPro" id="IPR012944">
    <property type="entry name" value="SusD_RagB_dom"/>
</dbReference>
<proteinExistence type="inferred from homology"/>
<dbReference type="Pfam" id="PF14322">
    <property type="entry name" value="SusD-like_3"/>
    <property type="match status" value="1"/>
</dbReference>
<feature type="domain" description="SusD-like N-terminal" evidence="8">
    <location>
        <begin position="99"/>
        <end position="198"/>
    </location>
</feature>
<reference evidence="9 10" key="2">
    <citation type="journal article" date="2011" name="Stand. Genomic Sci.">
        <title>Complete genome sequence of Leadbetterella byssophila type strain (4M15).</title>
        <authorList>
            <person name="Abt B."/>
            <person name="Teshima H."/>
            <person name="Lucas S."/>
            <person name="Lapidus A."/>
            <person name="Del Rio T.G."/>
            <person name="Nolan M."/>
            <person name="Tice H."/>
            <person name="Cheng J.F."/>
            <person name="Pitluck S."/>
            <person name="Liolios K."/>
            <person name="Pagani I."/>
            <person name="Ivanova N."/>
            <person name="Mavromatis K."/>
            <person name="Pati A."/>
            <person name="Tapia R."/>
            <person name="Han C."/>
            <person name="Goodwin L."/>
            <person name="Chen A."/>
            <person name="Palaniappan K."/>
            <person name="Land M."/>
            <person name="Hauser L."/>
            <person name="Chang Y.J."/>
            <person name="Jeffries C.D."/>
            <person name="Rohde M."/>
            <person name="Goker M."/>
            <person name="Tindall B.J."/>
            <person name="Detter J.C."/>
            <person name="Woyke T."/>
            <person name="Bristow J."/>
            <person name="Eisen J.A."/>
            <person name="Markowitz V."/>
            <person name="Hugenholtz P."/>
            <person name="Klenk H.P."/>
            <person name="Kyrpides N.C."/>
        </authorList>
    </citation>
    <scope>NUCLEOTIDE SEQUENCE [LARGE SCALE GENOMIC DNA]</scope>
    <source>
        <strain evidence="10">DSM 17132 / JCM 16389 / KACC 11308 / NBRC 106382 / 4M15</strain>
    </source>
</reference>
<dbReference type="STRING" id="649349.Lbys_2247"/>
<feature type="domain" description="RagB/SusD" evidence="7">
    <location>
        <begin position="380"/>
        <end position="541"/>
    </location>
</feature>
<dbReference type="eggNOG" id="COG1395">
    <property type="taxonomic scope" value="Bacteria"/>
</dbReference>
<dbReference type="Pfam" id="PF07980">
    <property type="entry name" value="SusD_RagB"/>
    <property type="match status" value="1"/>
</dbReference>
<evidence type="ECO:0000256" key="3">
    <source>
        <dbReference type="ARBA" id="ARBA00022729"/>
    </source>
</evidence>
<dbReference type="EMBL" id="CP002305">
    <property type="protein sequence ID" value="ADQ17924.1"/>
    <property type="molecule type" value="Genomic_DNA"/>
</dbReference>
<protein>
    <submittedName>
        <fullName evidence="9">RagB/SusD domain protein</fullName>
    </submittedName>
</protein>
<dbReference type="KEGG" id="lby:Lbys_2247"/>
<evidence type="ECO:0000256" key="5">
    <source>
        <dbReference type="ARBA" id="ARBA00023237"/>
    </source>
</evidence>
<evidence type="ECO:0000259" key="7">
    <source>
        <dbReference type="Pfam" id="PF07980"/>
    </source>
</evidence>
<dbReference type="SUPFAM" id="SSF48452">
    <property type="entry name" value="TPR-like"/>
    <property type="match status" value="1"/>
</dbReference>
<reference key="1">
    <citation type="submission" date="2010-11" db="EMBL/GenBank/DDBJ databases">
        <title>The complete genome of Leadbetterella byssophila DSM 17132.</title>
        <authorList>
            <consortium name="US DOE Joint Genome Institute (JGI-PGF)"/>
            <person name="Lucas S."/>
            <person name="Copeland A."/>
            <person name="Lapidus A."/>
            <person name="Glavina del Rio T."/>
            <person name="Dalin E."/>
            <person name="Tice H."/>
            <person name="Bruce D."/>
            <person name="Goodwin L."/>
            <person name="Pitluck S."/>
            <person name="Kyrpides N."/>
            <person name="Mavromatis K."/>
            <person name="Ivanova N."/>
            <person name="Teshima H."/>
            <person name="Brettin T."/>
            <person name="Detter J.C."/>
            <person name="Han C."/>
            <person name="Tapia R."/>
            <person name="Land M."/>
            <person name="Hauser L."/>
            <person name="Markowitz V."/>
            <person name="Cheng J.-F."/>
            <person name="Hugenholtz P."/>
            <person name="Woyke T."/>
            <person name="Wu D."/>
            <person name="Tindall B."/>
            <person name="Pomrenke H.G."/>
            <person name="Brambilla E."/>
            <person name="Klenk H.-P."/>
            <person name="Eisen J.A."/>
        </authorList>
    </citation>
    <scope>NUCLEOTIDE SEQUENCE [LARGE SCALE GENOMIC DNA]</scope>
    <source>
        <strain>DSM 17132</strain>
    </source>
</reference>
<evidence type="ECO:0000256" key="2">
    <source>
        <dbReference type="ARBA" id="ARBA00006275"/>
    </source>
</evidence>
<dbReference type="GO" id="GO:0009279">
    <property type="term" value="C:cell outer membrane"/>
    <property type="evidence" value="ECO:0007669"/>
    <property type="project" value="UniProtKB-SubCell"/>
</dbReference>
<evidence type="ECO:0000256" key="6">
    <source>
        <dbReference type="SAM" id="MobiDB-lite"/>
    </source>
</evidence>
<accession>E4RV44</accession>
<evidence type="ECO:0000313" key="9">
    <source>
        <dbReference type="EMBL" id="ADQ17924.1"/>
    </source>
</evidence>